<dbReference type="EMBL" id="CP027019">
    <property type="protein sequence ID" value="AVP49074.1"/>
    <property type="molecule type" value="Genomic_DNA"/>
</dbReference>
<evidence type="ECO:0008006" key="4">
    <source>
        <dbReference type="Google" id="ProtNLM"/>
    </source>
</evidence>
<dbReference type="Gene3D" id="3.40.50.2300">
    <property type="match status" value="2"/>
</dbReference>
<protein>
    <recommendedName>
        <fullName evidence="4">Ribose/galactose ABC transporter substrate-binding protein</fullName>
    </recommendedName>
</protein>
<dbReference type="PROSITE" id="PS51257">
    <property type="entry name" value="PROKAR_LIPOPROTEIN"/>
    <property type="match status" value="1"/>
</dbReference>
<dbReference type="RefSeq" id="WP_303662420.1">
    <property type="nucleotide sequence ID" value="NZ_CP027019.1"/>
</dbReference>
<sequence length="562" mass="61886">MKKIMVHLSALSTIGLTAATVVGCLPARFADGVIGQRIVIVSDGGNIRDQSFNESSWESIINYGSQIHTNIYTDETRTTKKVFSNTKEDKTQAYQLDYASSWAGRDFRLNNPMIDLKNGESFKDAKKASTNYVETAGHDSTNFYAAYKMGLYKKADAMLVAGFSHLSSVQKLIKWMAKEQKTLVLLDAQVDYQYKQDANGKKLPTQNQNVISVQYDSELSGFNAAWDAALWANMPKIDMTTGKWDANGGLNGDVSGDGRISMGTFGGLSSKTSVDNSMWGYLVGIELFNQTIAKKEYALTDVDGVVKNFKPEKIKFGNVHSGLIDDVRAVNNADANWFSNSFAYGDANRNGILPHLIENGTDIIMGVAGPQTNDIALQITGASYKPFIVGIDTDQIKTVGKDTQTEVRFITSSTKGLAQAALAAFKKSRSLKHIYKDESKSEITHFVNDQEIQDGYLAKQEPDWTISASRDAADKWEIGKNLAINAIKYDTGFAKTLFTAIPKVYQEAGLKPENYVNAKTIKIAVKTILQVSEGKPSLAWKIEVDGVDGYVNYFKRLLSSFS</sequence>
<dbReference type="Proteomes" id="UP000239250">
    <property type="component" value="Chromosome"/>
</dbReference>
<accession>A0A2S0NJ85</accession>
<keyword evidence="1" id="KW-0732">Signal</keyword>
<name>A0A2S0NJ85_9MOLU</name>
<dbReference type="AlphaFoldDB" id="A0A2S0NJ85"/>
<feature type="chain" id="PRO_5015391113" description="Ribose/galactose ABC transporter substrate-binding protein" evidence="1">
    <location>
        <begin position="19"/>
        <end position="562"/>
    </location>
</feature>
<proteinExistence type="predicted"/>
<dbReference type="PANTHER" id="PTHR34296:SF2">
    <property type="entry name" value="ABC TRANSPORTER GUANOSINE-BINDING PROTEIN NUPN"/>
    <property type="match status" value="1"/>
</dbReference>
<dbReference type="InterPro" id="IPR050957">
    <property type="entry name" value="BMP_lipoprotein"/>
</dbReference>
<feature type="signal peptide" evidence="1">
    <location>
        <begin position="1"/>
        <end position="18"/>
    </location>
</feature>
<gene>
    <name evidence="2" type="ORF">C5T88_00545</name>
</gene>
<evidence type="ECO:0000256" key="1">
    <source>
        <dbReference type="SAM" id="SignalP"/>
    </source>
</evidence>
<evidence type="ECO:0000313" key="3">
    <source>
        <dbReference type="Proteomes" id="UP000239250"/>
    </source>
</evidence>
<evidence type="ECO:0000313" key="2">
    <source>
        <dbReference type="EMBL" id="AVP49074.1"/>
    </source>
</evidence>
<dbReference type="PANTHER" id="PTHR34296">
    <property type="entry name" value="TRANSCRIPTIONAL ACTIVATOR PROTEIN MED"/>
    <property type="match status" value="1"/>
</dbReference>
<reference evidence="3" key="1">
    <citation type="submission" date="2018-02" db="EMBL/GenBank/DDBJ databases">
        <title>Firefly genomes illuminate parallel origins of bioluminescence in beetles.</title>
        <authorList>
            <person name="Fallon T.R."/>
            <person name="Lower S.E.S."/>
            <person name="Behringer M."/>
            <person name="Weng J.-K."/>
        </authorList>
    </citation>
    <scope>NUCLEOTIDE SEQUENCE [LARGE SCALE GENOMIC DNA]</scope>
</reference>
<organism evidence="2 3">
    <name type="scientific">Williamsoniiplasma luminosum</name>
    <dbReference type="NCBI Taxonomy" id="214888"/>
    <lineage>
        <taxon>Bacteria</taxon>
        <taxon>Bacillati</taxon>
        <taxon>Mycoplasmatota</taxon>
        <taxon>Mollicutes</taxon>
        <taxon>Entomoplasmatales</taxon>
        <taxon>Williamsoniiplasma</taxon>
    </lineage>
</organism>